<dbReference type="Proteomes" id="UP000746503">
    <property type="component" value="Unassembled WGS sequence"/>
</dbReference>
<evidence type="ECO:0000313" key="1">
    <source>
        <dbReference type="EMBL" id="NJP67892.1"/>
    </source>
</evidence>
<dbReference type="RefSeq" id="WP_167934403.1">
    <property type="nucleotide sequence ID" value="NZ_JAAVJB010000149.1"/>
</dbReference>
<accession>A0ABX1AU07</accession>
<gene>
    <name evidence="1" type="ORF">HCJ92_16700</name>
</gene>
<reference evidence="1 2" key="1">
    <citation type="submission" date="2020-03" db="EMBL/GenBank/DDBJ databases">
        <title>Draft genome of Streptomyces sp. ventii, isolated from the Axial Seamount in the Pacific Ocean, and resequencing of the two type strains Streptomyces lonarensis strain NCL 716 and Streptomyces bohaiensis strain 11A07.</title>
        <authorList>
            <person name="Loughran R.M."/>
            <person name="Pfannmuller K.M."/>
            <person name="Wasson B.J."/>
            <person name="Deadmond M.C."/>
            <person name="Paddock B.E."/>
            <person name="Koyack M.J."/>
            <person name="Gallegos D.A."/>
            <person name="Mitchell E.A."/>
            <person name="Ushijima B."/>
            <person name="Saw J.H."/>
            <person name="Mcphail K.L."/>
            <person name="Videau P."/>
        </authorList>
    </citation>
    <scope>NUCLEOTIDE SEQUENCE [LARGE SCALE GENOMIC DNA]</scope>
    <source>
        <strain evidence="2">5675061</strain>
    </source>
</reference>
<dbReference type="EMBL" id="JAAVJB010000149">
    <property type="protein sequence ID" value="NJP67892.1"/>
    <property type="molecule type" value="Genomic_DNA"/>
</dbReference>
<sequence>MTGDGRRWQDILGQATAYGHRELPKTPDPAGDPRETYYGYERIISHLEAADRPASAQYLYLLTDDMITAEATDPQKWRHAAYGEPGEILSVDLLDRQLGMIAHNNPHAATLVMTDHFDYLMLQGEDDAKARPGPEYPLNPSNPERHGLTDALVAATTGRTPDADHEEARGAPTEVQRDIAVKVFDYYEARSHLLDDKGPHNYRTTQLGIISAEHIELVFDSYVLMESDQLDGREIRDDLPSTRRLIEQLAKDPEAAAAIEGAGTGETARRIDAALNRPREEGLDMESAISRAVAPGAKIADTIIGSQAEVAYDKALNEGSRKTRQKWTERALNMISDGATNGLPMGGTAAAKILDDLNADLYSKEKKQHEVDAGNDRNEIIRNGRRHTESSAIAALEIALAENDIDSKSQPAQAYRDRVRLTIDDQFRNETSKS</sequence>
<name>A0ABX1AU07_9ACTN</name>
<keyword evidence="2" id="KW-1185">Reference proteome</keyword>
<evidence type="ECO:0000313" key="2">
    <source>
        <dbReference type="Proteomes" id="UP000746503"/>
    </source>
</evidence>
<organism evidence="1 2">
    <name type="scientific">Streptomyces spiramenti</name>
    <dbReference type="NCBI Taxonomy" id="2720606"/>
    <lineage>
        <taxon>Bacteria</taxon>
        <taxon>Bacillati</taxon>
        <taxon>Actinomycetota</taxon>
        <taxon>Actinomycetes</taxon>
        <taxon>Kitasatosporales</taxon>
        <taxon>Streptomycetaceae</taxon>
        <taxon>Streptomyces</taxon>
    </lineage>
</organism>
<protein>
    <submittedName>
        <fullName evidence="1">Uncharacterized protein</fullName>
    </submittedName>
</protein>
<proteinExistence type="predicted"/>
<comment type="caution">
    <text evidence="1">The sequence shown here is derived from an EMBL/GenBank/DDBJ whole genome shotgun (WGS) entry which is preliminary data.</text>
</comment>